<reference evidence="3" key="1">
    <citation type="submission" date="2025-08" db="UniProtKB">
        <authorList>
            <consortium name="RefSeq"/>
        </authorList>
    </citation>
    <scope>IDENTIFICATION</scope>
    <source>
        <tissue evidence="3">Testes</tissue>
    </source>
</reference>
<sequence length="116" mass="13086">MSESRYPKKGKILMLGEGDFSFTTSLLRFVDDPSCVVATCIETKDTITKKHRNAASNITDLRSKGVTVLYAIDATRLVKYHTLKDQQFSYIIFNFPHVGGKASIGQNRKLLKHLFC</sequence>
<evidence type="ECO:0000313" key="2">
    <source>
        <dbReference type="Proteomes" id="UP000694865"/>
    </source>
</evidence>
<proteinExistence type="predicted"/>
<protein>
    <submittedName>
        <fullName evidence="3">Ferredoxin-fold anticodon-binding domain-containing protein 1-like</fullName>
    </submittedName>
</protein>
<keyword evidence="2" id="KW-1185">Reference proteome</keyword>
<gene>
    <name evidence="3" type="primary">LOC102808003</name>
</gene>
<feature type="domain" description="25S rRNA (uridine-N(3))-methyltransferase BMT5-like" evidence="1">
    <location>
        <begin position="13"/>
        <end position="115"/>
    </location>
</feature>
<dbReference type="PANTHER" id="PTHR11538">
    <property type="entry name" value="PHENYLALANYL-TRNA SYNTHETASE"/>
    <property type="match status" value="1"/>
</dbReference>
<accession>A0ABM0M3B5</accession>
<dbReference type="PANTHER" id="PTHR11538:SF26">
    <property type="entry name" value="FERREDOXIN-FOLD ANTICODON-BINDING DOMAIN-CONTAINING PROTEIN 1"/>
    <property type="match status" value="1"/>
</dbReference>
<dbReference type="GeneID" id="102808003"/>
<name>A0ABM0M3B5_SACKO</name>
<dbReference type="InterPro" id="IPR019446">
    <property type="entry name" value="BMT5-like"/>
</dbReference>
<organism evidence="2 3">
    <name type="scientific">Saccoglossus kowalevskii</name>
    <name type="common">Acorn worm</name>
    <dbReference type="NCBI Taxonomy" id="10224"/>
    <lineage>
        <taxon>Eukaryota</taxon>
        <taxon>Metazoa</taxon>
        <taxon>Hemichordata</taxon>
        <taxon>Enteropneusta</taxon>
        <taxon>Harrimaniidae</taxon>
        <taxon>Saccoglossus</taxon>
    </lineage>
</organism>
<dbReference type="Pfam" id="PF10354">
    <property type="entry name" value="BMT5-like"/>
    <property type="match status" value="1"/>
</dbReference>
<dbReference type="RefSeq" id="XP_006814506.1">
    <property type="nucleotide sequence ID" value="XM_006814443.1"/>
</dbReference>
<evidence type="ECO:0000259" key="1">
    <source>
        <dbReference type="Pfam" id="PF10354"/>
    </source>
</evidence>
<feature type="non-terminal residue" evidence="3">
    <location>
        <position position="116"/>
    </location>
</feature>
<evidence type="ECO:0000313" key="3">
    <source>
        <dbReference type="RefSeq" id="XP_006814506.1"/>
    </source>
</evidence>
<dbReference type="Proteomes" id="UP000694865">
    <property type="component" value="Unplaced"/>
</dbReference>